<dbReference type="Proteomes" id="UP000037660">
    <property type="component" value="Unassembled WGS sequence"/>
</dbReference>
<accession>A0A0K8NUF0</accession>
<dbReference type="Gene3D" id="1.20.1600.10">
    <property type="entry name" value="Outer membrane efflux proteins (OEP)"/>
    <property type="match status" value="1"/>
</dbReference>
<dbReference type="EMBL" id="BBYR01000005">
    <property type="protein sequence ID" value="GAP34017.1"/>
    <property type="molecule type" value="Genomic_DNA"/>
</dbReference>
<evidence type="ECO:0000313" key="1">
    <source>
        <dbReference type="EMBL" id="GAP34017.1"/>
    </source>
</evidence>
<dbReference type="RefSeq" id="WP_054018171.1">
    <property type="nucleotide sequence ID" value="NZ_BBYR01000005.1"/>
</dbReference>
<keyword evidence="2" id="KW-1185">Reference proteome</keyword>
<dbReference type="OrthoDB" id="8554634at2"/>
<dbReference type="GO" id="GO:0015562">
    <property type="term" value="F:efflux transmembrane transporter activity"/>
    <property type="evidence" value="ECO:0007669"/>
    <property type="project" value="InterPro"/>
</dbReference>
<dbReference type="STRING" id="1547922.ISF6_3443"/>
<dbReference type="SUPFAM" id="SSF56954">
    <property type="entry name" value="Outer membrane efflux proteins (OEP)"/>
    <property type="match status" value="1"/>
</dbReference>
<comment type="caution">
    <text evidence="1">The sequence shown here is derived from an EMBL/GenBank/DDBJ whole genome shotgun (WGS) entry which is preliminary data.</text>
</comment>
<gene>
    <name evidence="1" type="ORF">ISF6_3443</name>
</gene>
<sequence>MKTIVLTPSNWGPPVVRPRLQLVLLLAAAATLAGCASFSPDGGFSTVEQAARERLGKEVRWARTPGDQDGIDQRVAELLAKPLSADDAVQIALLNNRGLQASFQELGITEAEVVQAGRVPNPGFSFSRLRRGDEIELERGIHFSLARLIAMPMISAMEARRFEATKGMVTMTMLSVAADTRKAWVTALAAEETVRYMRQVKQAAEASAELARRMEQVGNFNKLQRAREQSFYADAALNLARAEQAQRATRERLTRLLGLWGAQTQFNLPDRLPDLPQDLVDRPDIERVALAQRLDVQGAKLAAEQTARNLGLTKTTRFINVLELGAVRNSSNEAPTQRGWEIGVELPLFDWGGARVARAEGVYMQAVHRAAETAINARSEVREAYGAWRSAYDIARHHQDEIVPLRKQIAEENVLRYNGMLIGVFELLADARAQIGSVNAAIEAKRDFWIAQADLDMALIGKPSLAAAAGPAGATTAAEAQGH</sequence>
<organism evidence="1 2">
    <name type="scientific">Piscinibacter sakaiensis</name>
    <name type="common">Ideonella sakaiensis</name>
    <dbReference type="NCBI Taxonomy" id="1547922"/>
    <lineage>
        <taxon>Bacteria</taxon>
        <taxon>Pseudomonadati</taxon>
        <taxon>Pseudomonadota</taxon>
        <taxon>Betaproteobacteria</taxon>
        <taxon>Burkholderiales</taxon>
        <taxon>Sphaerotilaceae</taxon>
        <taxon>Piscinibacter</taxon>
    </lineage>
</organism>
<reference evidence="1 2" key="2">
    <citation type="journal article" date="2016" name="Science">
        <title>A bacterium that degrades and assimilates poly(ethylene terephthalate).</title>
        <authorList>
            <person name="Yoshida S."/>
            <person name="Hiraga K."/>
            <person name="Takehana T."/>
            <person name="Taniguchi I."/>
            <person name="Yamaji H."/>
            <person name="Maeda Y."/>
            <person name="Toyohara K."/>
            <person name="Miyamoto K."/>
            <person name="Kimura Y."/>
            <person name="Oda K."/>
        </authorList>
    </citation>
    <scope>NUCLEOTIDE SEQUENCE [LARGE SCALE GENOMIC DNA]</scope>
    <source>
        <strain evidence="2">NBRC 110686 / TISTR 2288 / 201-F6</strain>
    </source>
</reference>
<dbReference type="InterPro" id="IPR010131">
    <property type="entry name" value="MdtP/NodT-like"/>
</dbReference>
<name>A0A0K8NUF0_PISS1</name>
<protein>
    <submittedName>
        <fullName evidence="1">Copper tolerance protein</fullName>
    </submittedName>
</protein>
<dbReference type="AlphaFoldDB" id="A0A0K8NUF0"/>
<proteinExistence type="predicted"/>
<dbReference type="PROSITE" id="PS51257">
    <property type="entry name" value="PROKAR_LIPOPROTEIN"/>
    <property type="match status" value="1"/>
</dbReference>
<reference evidence="2" key="1">
    <citation type="submission" date="2015-07" db="EMBL/GenBank/DDBJ databases">
        <title>Discovery of a poly(ethylene terephthalate assimilation.</title>
        <authorList>
            <person name="Yoshida S."/>
            <person name="Hiraga K."/>
            <person name="Takehana T."/>
            <person name="Taniguchi I."/>
            <person name="Yamaji H."/>
            <person name="Maeda Y."/>
            <person name="Toyohara K."/>
            <person name="Miyamoto K."/>
            <person name="Kimura Y."/>
            <person name="Oda K."/>
        </authorList>
    </citation>
    <scope>NUCLEOTIDE SEQUENCE [LARGE SCALE GENOMIC DNA]</scope>
    <source>
        <strain evidence="2">NBRC 110686 / TISTR 2288 / 201-F6</strain>
    </source>
</reference>
<evidence type="ECO:0000313" key="2">
    <source>
        <dbReference type="Proteomes" id="UP000037660"/>
    </source>
</evidence>
<dbReference type="PANTHER" id="PTHR30203:SF24">
    <property type="entry name" value="BLR4935 PROTEIN"/>
    <property type="match status" value="1"/>
</dbReference>
<dbReference type="PANTHER" id="PTHR30203">
    <property type="entry name" value="OUTER MEMBRANE CATION EFFLUX PROTEIN"/>
    <property type="match status" value="1"/>
</dbReference>